<comment type="caution">
    <text evidence="1">The sequence shown here is derived from an EMBL/GenBank/DDBJ whole genome shotgun (WGS) entry which is preliminary data.</text>
</comment>
<protein>
    <submittedName>
        <fullName evidence="1">Uncharacterized protein</fullName>
    </submittedName>
</protein>
<dbReference type="Proteomes" id="UP001597063">
    <property type="component" value="Unassembled WGS sequence"/>
</dbReference>
<proteinExistence type="predicted"/>
<keyword evidence="2" id="KW-1185">Reference proteome</keyword>
<dbReference type="RefSeq" id="WP_131757214.1">
    <property type="nucleotide sequence ID" value="NZ_CAACUY010000027.1"/>
</dbReference>
<reference evidence="2" key="1">
    <citation type="journal article" date="2019" name="Int. J. Syst. Evol. Microbiol.">
        <title>The Global Catalogue of Microorganisms (GCM) 10K type strain sequencing project: providing services to taxonomists for standard genome sequencing and annotation.</title>
        <authorList>
            <consortium name="The Broad Institute Genomics Platform"/>
            <consortium name="The Broad Institute Genome Sequencing Center for Infectious Disease"/>
            <person name="Wu L."/>
            <person name="Ma J."/>
        </authorList>
    </citation>
    <scope>NUCLEOTIDE SEQUENCE [LARGE SCALE GENOMIC DNA]</scope>
    <source>
        <strain evidence="2">JCM 9371</strain>
    </source>
</reference>
<evidence type="ECO:0000313" key="2">
    <source>
        <dbReference type="Proteomes" id="UP001597063"/>
    </source>
</evidence>
<dbReference type="EMBL" id="JBHTGP010000002">
    <property type="protein sequence ID" value="MFD0683386.1"/>
    <property type="molecule type" value="Genomic_DNA"/>
</dbReference>
<organism evidence="1 2">
    <name type="scientific">Actinomadura fibrosa</name>
    <dbReference type="NCBI Taxonomy" id="111802"/>
    <lineage>
        <taxon>Bacteria</taxon>
        <taxon>Bacillati</taxon>
        <taxon>Actinomycetota</taxon>
        <taxon>Actinomycetes</taxon>
        <taxon>Streptosporangiales</taxon>
        <taxon>Thermomonosporaceae</taxon>
        <taxon>Actinomadura</taxon>
    </lineage>
</organism>
<name>A0ABW2XAR1_9ACTN</name>
<sequence length="87" mass="9276">MTRGSNGLPVLYSWDVKVSARGGAGGVTDDPKVAVRRVDAVLVDAPPGACGVVRKVLPSTSGRIVYVDLGEVGRAWWDGRRIVWTAR</sequence>
<evidence type="ECO:0000313" key="1">
    <source>
        <dbReference type="EMBL" id="MFD0683386.1"/>
    </source>
</evidence>
<gene>
    <name evidence="1" type="ORF">ACFQZM_02660</name>
</gene>
<accession>A0ABW2XAR1</accession>